<dbReference type="InterPro" id="IPR000719">
    <property type="entry name" value="Prot_kinase_dom"/>
</dbReference>
<dbReference type="GO" id="GO:0005524">
    <property type="term" value="F:ATP binding"/>
    <property type="evidence" value="ECO:0007669"/>
    <property type="project" value="UniProtKB-UniRule"/>
</dbReference>
<dbReference type="Gene3D" id="3.40.50.2300">
    <property type="match status" value="2"/>
</dbReference>
<evidence type="ECO:0000256" key="2">
    <source>
        <dbReference type="ARBA" id="ARBA00022679"/>
    </source>
</evidence>
<dbReference type="Pfam" id="PF13458">
    <property type="entry name" value="Peripla_BP_6"/>
    <property type="match status" value="1"/>
</dbReference>
<evidence type="ECO:0000256" key="1">
    <source>
        <dbReference type="ARBA" id="ARBA00010062"/>
    </source>
</evidence>
<organism evidence="10 11">
    <name type="scientific">Streptomyces sulfonofaciens</name>
    <dbReference type="NCBI Taxonomy" id="68272"/>
    <lineage>
        <taxon>Bacteria</taxon>
        <taxon>Bacillati</taxon>
        <taxon>Actinomycetota</taxon>
        <taxon>Actinomycetes</taxon>
        <taxon>Kitasatosporales</taxon>
        <taxon>Streptomycetaceae</taxon>
        <taxon>Streptomyces</taxon>
    </lineage>
</organism>
<dbReference type="Proteomes" id="UP000603708">
    <property type="component" value="Unassembled WGS sequence"/>
</dbReference>
<dbReference type="Gene3D" id="3.30.200.20">
    <property type="entry name" value="Phosphorylase Kinase, domain 1"/>
    <property type="match status" value="1"/>
</dbReference>
<dbReference type="PANTHER" id="PTHR43289">
    <property type="entry name" value="MITOGEN-ACTIVATED PROTEIN KINASE KINASE KINASE 20-RELATED"/>
    <property type="match status" value="1"/>
</dbReference>
<name>A0A919GLI4_9ACTN</name>
<evidence type="ECO:0000256" key="7">
    <source>
        <dbReference type="PROSITE-ProRule" id="PRU10141"/>
    </source>
</evidence>
<evidence type="ECO:0000256" key="6">
    <source>
        <dbReference type="ARBA" id="ARBA00022840"/>
    </source>
</evidence>
<evidence type="ECO:0000313" key="10">
    <source>
        <dbReference type="EMBL" id="GHH86283.1"/>
    </source>
</evidence>
<dbReference type="InterPro" id="IPR008271">
    <property type="entry name" value="Ser/Thr_kinase_AS"/>
</dbReference>
<dbReference type="InterPro" id="IPR028081">
    <property type="entry name" value="Leu-bd"/>
</dbReference>
<evidence type="ECO:0000256" key="5">
    <source>
        <dbReference type="ARBA" id="ARBA00022777"/>
    </source>
</evidence>
<feature type="region of interest" description="Disordered" evidence="8">
    <location>
        <begin position="237"/>
        <end position="302"/>
    </location>
</feature>
<dbReference type="AlphaFoldDB" id="A0A919GLI4"/>
<keyword evidence="4 7" id="KW-0547">Nucleotide-binding</keyword>
<proteinExistence type="inferred from homology"/>
<dbReference type="SMART" id="SM00220">
    <property type="entry name" value="S_TKc"/>
    <property type="match status" value="1"/>
</dbReference>
<keyword evidence="2" id="KW-0808">Transferase</keyword>
<feature type="compositionally biased region" description="Pro residues" evidence="8">
    <location>
        <begin position="270"/>
        <end position="279"/>
    </location>
</feature>
<dbReference type="PROSITE" id="PS00107">
    <property type="entry name" value="PROTEIN_KINASE_ATP"/>
    <property type="match status" value="1"/>
</dbReference>
<dbReference type="Pfam" id="PF00069">
    <property type="entry name" value="Pkinase"/>
    <property type="match status" value="1"/>
</dbReference>
<comment type="similarity">
    <text evidence="1">Belongs to the leucine-binding protein family.</text>
</comment>
<reference evidence="10" key="2">
    <citation type="submission" date="2020-09" db="EMBL/GenBank/DDBJ databases">
        <authorList>
            <person name="Sun Q."/>
            <person name="Ohkuma M."/>
        </authorList>
    </citation>
    <scope>NUCLEOTIDE SEQUENCE</scope>
    <source>
        <strain evidence="10">JCM 5069</strain>
    </source>
</reference>
<evidence type="ECO:0000256" key="8">
    <source>
        <dbReference type="SAM" id="MobiDB-lite"/>
    </source>
</evidence>
<dbReference type="Gene3D" id="1.10.510.10">
    <property type="entry name" value="Transferase(Phosphotransferase) domain 1"/>
    <property type="match status" value="1"/>
</dbReference>
<dbReference type="SUPFAM" id="SSF53822">
    <property type="entry name" value="Periplasmic binding protein-like I"/>
    <property type="match status" value="1"/>
</dbReference>
<dbReference type="EMBL" id="BNCD01000022">
    <property type="protein sequence ID" value="GHH86283.1"/>
    <property type="molecule type" value="Genomic_DNA"/>
</dbReference>
<dbReference type="InterPro" id="IPR017441">
    <property type="entry name" value="Protein_kinase_ATP_BS"/>
</dbReference>
<dbReference type="PROSITE" id="PS50011">
    <property type="entry name" value="PROTEIN_KINASE_DOM"/>
    <property type="match status" value="1"/>
</dbReference>
<evidence type="ECO:0000256" key="3">
    <source>
        <dbReference type="ARBA" id="ARBA00022729"/>
    </source>
</evidence>
<feature type="compositionally biased region" description="Basic and acidic residues" evidence="8">
    <location>
        <begin position="327"/>
        <end position="354"/>
    </location>
</feature>
<comment type="caution">
    <text evidence="10">The sequence shown here is derived from an EMBL/GenBank/DDBJ whole genome shotgun (WGS) entry which is preliminary data.</text>
</comment>
<dbReference type="InterPro" id="IPR011009">
    <property type="entry name" value="Kinase-like_dom_sf"/>
</dbReference>
<dbReference type="PROSITE" id="PS00108">
    <property type="entry name" value="PROTEIN_KINASE_ST"/>
    <property type="match status" value="1"/>
</dbReference>
<sequence>MARLGAGGMGIVYLARTAAGELVALKVIRSEHAGDPHFRARFQREARLAAHLRSPWVVRVTDADTESRAPWLATAFVAGPTLAETVATLGPLPARSVLVLGRRIAEALTDLHTTGLLHRDIKPTNILLDRSGPRLIDFGIAWGPATTTLTTPDAVLGTPGYLPPEQVHGDSAGPASDVFALGCVLVHAATGRAPFGTGNPAVVLYRTVHEEPDLDGLARLPDPARATIVRCLAKDPAQRPGTAELRDALHRTGALTRPGPRPSRTGEPPGSRPPLPDPRLPLAHLPSPAPPQADGADGADDWLPPGVLRLIAAHAARALDPPPRADPPAHEEGGPRETAEGSGEPEKGPEAPDSTRRRFLAVGGTATAVLATGVIGAALALRRGPGDGPPTRTIALHGTDTEEQRGAELAVNAHNSRSGIRFRLALTALDDRGRPAGTEAAARRLIADQAVCAVLGPASGTAVRAAGPLYAAARMPMVLVSSTVGELPPGSPQPDDPSTTCVTRIGDELLGMPLAYYLTGTRPSRRTAVIEDEAGGTVATELAAGFRDQPPVGGTATLHPVAAHDDIRPAVAQALAGRPQAVVYAGTSPERAAACARALAAARFTGARLTIGPVMRPAFLTAAGAAAEDWVFASPYTEPASMTTEGARAFTAAYRARHGTAPGPWAAEAYDAVNLVARALEALGGGSRATRGRIVDQLFRTTLDGVAKPVRFLTGQDHSFDPTHTAFLFQARHDRFEFLGRYDRLKPVRRGPVRH</sequence>
<dbReference type="CDD" id="cd14014">
    <property type="entry name" value="STKc_PknB_like"/>
    <property type="match status" value="1"/>
</dbReference>
<evidence type="ECO:0000259" key="9">
    <source>
        <dbReference type="PROSITE" id="PS50011"/>
    </source>
</evidence>
<keyword evidence="3" id="KW-0732">Signal</keyword>
<dbReference type="PANTHER" id="PTHR43289:SF34">
    <property type="entry name" value="SERINE_THREONINE-PROTEIN KINASE YBDM-RELATED"/>
    <property type="match status" value="1"/>
</dbReference>
<evidence type="ECO:0000256" key="4">
    <source>
        <dbReference type="ARBA" id="ARBA00022741"/>
    </source>
</evidence>
<keyword evidence="6 7" id="KW-0067">ATP-binding</keyword>
<dbReference type="GO" id="GO:0004674">
    <property type="term" value="F:protein serine/threonine kinase activity"/>
    <property type="evidence" value="ECO:0007669"/>
    <property type="project" value="TreeGrafter"/>
</dbReference>
<feature type="binding site" evidence="7">
    <location>
        <position position="26"/>
    </location>
    <ligand>
        <name>ATP</name>
        <dbReference type="ChEBI" id="CHEBI:30616"/>
    </ligand>
</feature>
<feature type="region of interest" description="Disordered" evidence="8">
    <location>
        <begin position="319"/>
        <end position="354"/>
    </location>
</feature>
<dbReference type="SUPFAM" id="SSF56112">
    <property type="entry name" value="Protein kinase-like (PK-like)"/>
    <property type="match status" value="1"/>
</dbReference>
<evidence type="ECO:0000313" key="11">
    <source>
        <dbReference type="Proteomes" id="UP000603708"/>
    </source>
</evidence>
<dbReference type="InterPro" id="IPR028082">
    <property type="entry name" value="Peripla_BP_I"/>
</dbReference>
<protein>
    <recommendedName>
        <fullName evidence="9">Protein kinase domain-containing protein</fullName>
    </recommendedName>
</protein>
<keyword evidence="5" id="KW-0418">Kinase</keyword>
<feature type="compositionally biased region" description="Low complexity" evidence="8">
    <location>
        <begin position="280"/>
        <end position="302"/>
    </location>
</feature>
<accession>A0A919GLI4</accession>
<feature type="domain" description="Protein kinase" evidence="9">
    <location>
        <begin position="1"/>
        <end position="253"/>
    </location>
</feature>
<gene>
    <name evidence="10" type="ORF">GCM10018793_57550</name>
</gene>
<reference evidence="10" key="1">
    <citation type="journal article" date="2014" name="Int. J. Syst. Evol. Microbiol.">
        <title>Complete genome sequence of Corynebacterium casei LMG S-19264T (=DSM 44701T), isolated from a smear-ripened cheese.</title>
        <authorList>
            <consortium name="US DOE Joint Genome Institute (JGI-PGF)"/>
            <person name="Walter F."/>
            <person name="Albersmeier A."/>
            <person name="Kalinowski J."/>
            <person name="Ruckert C."/>
        </authorList>
    </citation>
    <scope>NUCLEOTIDE SEQUENCE</scope>
    <source>
        <strain evidence="10">JCM 5069</strain>
    </source>
</reference>
<keyword evidence="11" id="KW-1185">Reference proteome</keyword>